<organism evidence="8 9">
    <name type="scientific">Lingula anatina</name>
    <name type="common">Brachiopod</name>
    <name type="synonym">Lingula unguis</name>
    <dbReference type="NCBI Taxonomy" id="7574"/>
    <lineage>
        <taxon>Eukaryota</taxon>
        <taxon>Metazoa</taxon>
        <taxon>Spiralia</taxon>
        <taxon>Lophotrochozoa</taxon>
        <taxon>Brachiopoda</taxon>
        <taxon>Linguliformea</taxon>
        <taxon>Lingulata</taxon>
        <taxon>Lingulida</taxon>
        <taxon>Linguloidea</taxon>
        <taxon>Lingulidae</taxon>
        <taxon>Lingula</taxon>
    </lineage>
</organism>
<dbReference type="AlphaFoldDB" id="A0A1S3JTM1"/>
<dbReference type="GO" id="GO:0005520">
    <property type="term" value="F:insulin-like growth factor binding"/>
    <property type="evidence" value="ECO:0007669"/>
    <property type="project" value="InterPro"/>
</dbReference>
<evidence type="ECO:0000259" key="7">
    <source>
        <dbReference type="PROSITE" id="PS51323"/>
    </source>
</evidence>
<feature type="domain" description="IGFBP N-terminal" evidence="7">
    <location>
        <begin position="61"/>
        <end position="157"/>
    </location>
</feature>
<protein>
    <submittedName>
        <fullName evidence="9">Cysteine-rich motor neuron 1 protein</fullName>
    </submittedName>
</protein>
<evidence type="ECO:0000313" key="8">
    <source>
        <dbReference type="Proteomes" id="UP000085678"/>
    </source>
</evidence>
<dbReference type="OrthoDB" id="5976811at2759"/>
<dbReference type="GO" id="GO:0005576">
    <property type="term" value="C:extracellular region"/>
    <property type="evidence" value="ECO:0007669"/>
    <property type="project" value="UniProtKB-SubCell"/>
</dbReference>
<accession>A0A1S3JTM1</accession>
<evidence type="ECO:0000256" key="4">
    <source>
        <dbReference type="ARBA" id="ARBA00023157"/>
    </source>
</evidence>
<dbReference type="Proteomes" id="UP000085678">
    <property type="component" value="Unplaced"/>
</dbReference>
<dbReference type="InParanoid" id="A0A1S3JTM1"/>
<dbReference type="SMART" id="SM00121">
    <property type="entry name" value="IB"/>
    <property type="match status" value="1"/>
</dbReference>
<feature type="chain" id="PRO_5010233709" evidence="6">
    <location>
        <begin position="18"/>
        <end position="269"/>
    </location>
</feature>
<dbReference type="InterPro" id="IPR000867">
    <property type="entry name" value="IGFBP-like"/>
</dbReference>
<dbReference type="KEGG" id="lak:106175844"/>
<proteinExistence type="predicted"/>
<keyword evidence="8" id="KW-1185">Reference proteome</keyword>
<dbReference type="GeneID" id="106175844"/>
<evidence type="ECO:0000256" key="1">
    <source>
        <dbReference type="ARBA" id="ARBA00004613"/>
    </source>
</evidence>
<dbReference type="InterPro" id="IPR009030">
    <property type="entry name" value="Growth_fac_rcpt_cys_sf"/>
</dbReference>
<reference evidence="9" key="1">
    <citation type="submission" date="2025-08" db="UniProtKB">
        <authorList>
            <consortium name="RefSeq"/>
        </authorList>
    </citation>
    <scope>IDENTIFICATION</scope>
    <source>
        <tissue evidence="9">Gonads</tissue>
    </source>
</reference>
<feature type="region of interest" description="Disordered" evidence="5">
    <location>
        <begin position="31"/>
        <end position="63"/>
    </location>
</feature>
<evidence type="ECO:0000256" key="2">
    <source>
        <dbReference type="ARBA" id="ARBA00022525"/>
    </source>
</evidence>
<feature type="signal peptide" evidence="6">
    <location>
        <begin position="1"/>
        <end position="17"/>
    </location>
</feature>
<evidence type="ECO:0000256" key="5">
    <source>
        <dbReference type="SAM" id="MobiDB-lite"/>
    </source>
</evidence>
<keyword evidence="4" id="KW-1015">Disulfide bond</keyword>
<dbReference type="Pfam" id="PF00219">
    <property type="entry name" value="IGFBP"/>
    <property type="match status" value="1"/>
</dbReference>
<evidence type="ECO:0000256" key="6">
    <source>
        <dbReference type="SAM" id="SignalP"/>
    </source>
</evidence>
<keyword evidence="2" id="KW-0964">Secreted</keyword>
<keyword evidence="3 6" id="KW-0732">Signal</keyword>
<dbReference type="RefSeq" id="XP_013413451.1">
    <property type="nucleotide sequence ID" value="XM_013557997.2"/>
</dbReference>
<gene>
    <name evidence="9" type="primary">LOC106175844</name>
</gene>
<name>A0A1S3JTM1_LINAN</name>
<dbReference type="InterPro" id="IPR011390">
    <property type="entry name" value="IGFBP_rP_mac25"/>
</dbReference>
<comment type="subcellular location">
    <subcellularLocation>
        <location evidence="1">Secreted</location>
    </subcellularLocation>
</comment>
<feature type="compositionally biased region" description="Basic and acidic residues" evidence="5">
    <location>
        <begin position="31"/>
        <end position="40"/>
    </location>
</feature>
<dbReference type="GO" id="GO:0009966">
    <property type="term" value="P:regulation of signal transduction"/>
    <property type="evidence" value="ECO:0007669"/>
    <property type="project" value="TreeGrafter"/>
</dbReference>
<evidence type="ECO:0000313" key="9">
    <source>
        <dbReference type="RefSeq" id="XP_013413451.1"/>
    </source>
</evidence>
<feature type="compositionally biased region" description="Low complexity" evidence="5">
    <location>
        <begin position="51"/>
        <end position="60"/>
    </location>
</feature>
<dbReference type="PANTHER" id="PTHR14186:SF20">
    <property type="entry name" value="CYSTEINE-RICH MOTOR NEURON 1 PROTEIN-LIKE"/>
    <property type="match status" value="1"/>
</dbReference>
<dbReference type="PANTHER" id="PTHR14186">
    <property type="entry name" value="INSULIN-LIKE GROWTH FACTOR BINDING PROTEIN-RELATED"/>
    <property type="match status" value="1"/>
</dbReference>
<sequence>MWLSRDVLIAFFWLVNSCFLSHTTTFAKEHRERGSADRSQSHKKKELSTVSSSSSSSSSSMDLKCPSCDQIHCSPRRASKLYQKCKGGVTLGVCDCCPICAKVEGEDCGGEWNYLGKCDNGLYCKPRSLQHYDDQVAFPGYSGNKMNKIPEGKCTKRPGMVGIQGVPGYCHPKCTPDFCRDNPKAICAAFDVAEVKQSCQGECQHTSCMACRFVNDEPDCGKCAKDDFGCIKKFAKCYKRHTCTRNKFPCKKKFKENGKFMCAVPACLD</sequence>
<dbReference type="SUPFAM" id="SSF57184">
    <property type="entry name" value="Growth factor receptor domain"/>
    <property type="match status" value="1"/>
</dbReference>
<dbReference type="PROSITE" id="PS51323">
    <property type="entry name" value="IGFBP_N_2"/>
    <property type="match status" value="1"/>
</dbReference>
<evidence type="ECO:0000256" key="3">
    <source>
        <dbReference type="ARBA" id="ARBA00022729"/>
    </source>
</evidence>
<dbReference type="Gene3D" id="4.10.40.20">
    <property type="match status" value="1"/>
</dbReference>
<dbReference type="GO" id="GO:0001558">
    <property type="term" value="P:regulation of cell growth"/>
    <property type="evidence" value="ECO:0007669"/>
    <property type="project" value="InterPro"/>
</dbReference>